<dbReference type="NCBIfam" id="TIGR00278">
    <property type="entry name" value="membrane protein insertion efficiency factor YidD"/>
    <property type="match status" value="1"/>
</dbReference>
<proteinExistence type="inferred from homology"/>
<protein>
    <recommendedName>
        <fullName evidence="1">Putative membrane protein insertion efficiency factor</fullName>
    </recommendedName>
</protein>
<keyword evidence="1" id="KW-0472">Membrane</keyword>
<dbReference type="PANTHER" id="PTHR33383">
    <property type="entry name" value="MEMBRANE PROTEIN INSERTION EFFICIENCY FACTOR-RELATED"/>
    <property type="match status" value="1"/>
</dbReference>
<accession>A0A7C4RSU0</accession>
<dbReference type="SMART" id="SM01234">
    <property type="entry name" value="Haemolytic"/>
    <property type="match status" value="1"/>
</dbReference>
<dbReference type="GO" id="GO:0005886">
    <property type="term" value="C:plasma membrane"/>
    <property type="evidence" value="ECO:0007669"/>
    <property type="project" value="UniProtKB-SubCell"/>
</dbReference>
<reference evidence="2" key="1">
    <citation type="journal article" date="2020" name="mSystems">
        <title>Genome- and Community-Level Interaction Insights into Carbon Utilization and Element Cycling Functions of Hydrothermarchaeota in Hydrothermal Sediment.</title>
        <authorList>
            <person name="Zhou Z."/>
            <person name="Liu Y."/>
            <person name="Xu W."/>
            <person name="Pan J."/>
            <person name="Luo Z.H."/>
            <person name="Li M."/>
        </authorList>
    </citation>
    <scope>NUCLEOTIDE SEQUENCE [LARGE SCALE GENOMIC DNA]</scope>
    <source>
        <strain evidence="2">SpSt-477</strain>
    </source>
</reference>
<dbReference type="AlphaFoldDB" id="A0A7C4RSU0"/>
<evidence type="ECO:0000313" key="2">
    <source>
        <dbReference type="EMBL" id="HGU33238.1"/>
    </source>
</evidence>
<dbReference type="PANTHER" id="PTHR33383:SF1">
    <property type="entry name" value="MEMBRANE PROTEIN INSERTION EFFICIENCY FACTOR-RELATED"/>
    <property type="match status" value="1"/>
</dbReference>
<evidence type="ECO:0000256" key="1">
    <source>
        <dbReference type="HAMAP-Rule" id="MF_00386"/>
    </source>
</evidence>
<comment type="subcellular location">
    <subcellularLocation>
        <location evidence="1">Cell membrane</location>
        <topology evidence="1">Peripheral membrane protein</topology>
        <orientation evidence="1">Cytoplasmic side</orientation>
    </subcellularLocation>
</comment>
<dbReference type="InterPro" id="IPR002696">
    <property type="entry name" value="Membr_insert_effic_factor_YidD"/>
</dbReference>
<dbReference type="Pfam" id="PF01809">
    <property type="entry name" value="YidD"/>
    <property type="match status" value="1"/>
</dbReference>
<keyword evidence="1" id="KW-1003">Cell membrane</keyword>
<comment type="caution">
    <text evidence="2">The sequence shown here is derived from an EMBL/GenBank/DDBJ whole genome shotgun (WGS) entry which is preliminary data.</text>
</comment>
<sequence>MLRWPALFVIRAYQLLVSPWLGNHCRFYPSCSQYAYEAISKYGMGKGGFLAFKRLCKCHPFHPGGVDHVP</sequence>
<dbReference type="EMBL" id="DSUH01000241">
    <property type="protein sequence ID" value="HGU33238.1"/>
    <property type="molecule type" value="Genomic_DNA"/>
</dbReference>
<dbReference type="HAMAP" id="MF_00386">
    <property type="entry name" value="UPF0161_YidD"/>
    <property type="match status" value="1"/>
</dbReference>
<organism evidence="2">
    <name type="scientific">Desulfatirhabdium butyrativorans</name>
    <dbReference type="NCBI Taxonomy" id="340467"/>
    <lineage>
        <taxon>Bacteria</taxon>
        <taxon>Pseudomonadati</taxon>
        <taxon>Thermodesulfobacteriota</taxon>
        <taxon>Desulfobacteria</taxon>
        <taxon>Desulfobacterales</taxon>
        <taxon>Desulfatirhabdiaceae</taxon>
        <taxon>Desulfatirhabdium</taxon>
    </lineage>
</organism>
<name>A0A7C4RSU0_9BACT</name>
<comment type="function">
    <text evidence="1">Could be involved in insertion of integral membrane proteins into the membrane.</text>
</comment>
<comment type="similarity">
    <text evidence="1">Belongs to the UPF0161 family.</text>
</comment>
<gene>
    <name evidence="2" type="primary">yidD</name>
    <name evidence="2" type="ORF">ENS29_10340</name>
</gene>